<dbReference type="Proteomes" id="UP000036367">
    <property type="component" value="Unassembled WGS sequence"/>
</dbReference>
<name>A0A0J1EJF8_RHOIS</name>
<dbReference type="InterPro" id="IPR019151">
    <property type="entry name" value="Proteasome_assmbl_chaperone_2"/>
</dbReference>
<dbReference type="STRING" id="595434.RISK_002286"/>
<sequence>MGRGGSTMTETRKLDHPWLIAVWPGMGHVALSAGYYLMSKLGMSQFAEMSADELFDVDSAIVQDGLVQRPHRPRSRVFAWKAPPGGRDVIVFIGEFQPQMGKLPFCERLIDFARDHGVERLFTFAAMATDMQPGTDARVFAAATEQSLLDEIEPFGVKILDDGHIGGLNGVLLAAAAEKGMPGVCLLGEMPHLFVQLLYPKASLAVLRVFLQMSQIEMDLAELAQHAEQTEHRLGQIVAQVRRKLEPQPEEAEEPAGEDWKVASQLADEDEQRIESLFEIAAADRSRAFELKAELDRLQVFEDYEDRFLDLFKSP</sequence>
<dbReference type="AlphaFoldDB" id="A0A0J1EJF8"/>
<dbReference type="Gene3D" id="3.40.50.10900">
    <property type="entry name" value="PAC-like subunit"/>
    <property type="match status" value="1"/>
</dbReference>
<keyword evidence="1" id="KW-0812">Transmembrane</keyword>
<dbReference type="PANTHER" id="PTHR35610">
    <property type="entry name" value="3-ISOPROPYLMALATE DEHYDRATASE-RELATED"/>
    <property type="match status" value="1"/>
</dbReference>
<keyword evidence="1" id="KW-0472">Membrane</keyword>
<keyword evidence="1" id="KW-1133">Transmembrane helix</keyword>
<dbReference type="SUPFAM" id="SSF159659">
    <property type="entry name" value="Cgl1923-like"/>
    <property type="match status" value="1"/>
</dbReference>
<evidence type="ECO:0000256" key="1">
    <source>
        <dbReference type="SAM" id="Phobius"/>
    </source>
</evidence>
<proteinExistence type="predicted"/>
<keyword evidence="3" id="KW-1185">Reference proteome</keyword>
<comment type="caution">
    <text evidence="2">The sequence shown here is derived from an EMBL/GenBank/DDBJ whole genome shotgun (WGS) entry which is preliminary data.</text>
</comment>
<gene>
    <name evidence="2" type="ORF">RISK_002286</name>
</gene>
<dbReference type="EMBL" id="LECT01000017">
    <property type="protein sequence ID" value="KLU05654.1"/>
    <property type="molecule type" value="Genomic_DNA"/>
</dbReference>
<dbReference type="PANTHER" id="PTHR35610:SF7">
    <property type="entry name" value="3-ISOPROPYLMALATE DEHYDRATASE"/>
    <property type="match status" value="1"/>
</dbReference>
<feature type="transmembrane region" description="Helical" evidence="1">
    <location>
        <begin position="20"/>
        <end position="38"/>
    </location>
</feature>
<accession>A0A0J1EJF8</accession>
<evidence type="ECO:0000313" key="3">
    <source>
        <dbReference type="Proteomes" id="UP000036367"/>
    </source>
</evidence>
<dbReference type="Pfam" id="PF09754">
    <property type="entry name" value="PAC2"/>
    <property type="match status" value="1"/>
</dbReference>
<evidence type="ECO:0000313" key="2">
    <source>
        <dbReference type="EMBL" id="KLU05654.1"/>
    </source>
</evidence>
<reference evidence="2" key="1">
    <citation type="submission" date="2015-05" db="EMBL/GenBank/DDBJ databases">
        <title>Permanent draft genome of Rhodopirellula islandicus K833.</title>
        <authorList>
            <person name="Kizina J."/>
            <person name="Richter M."/>
            <person name="Glockner F.O."/>
            <person name="Harder J."/>
        </authorList>
    </citation>
    <scope>NUCLEOTIDE SEQUENCE [LARGE SCALE GENOMIC DNA]</scope>
    <source>
        <strain evidence="2">K833</strain>
    </source>
</reference>
<organism evidence="2 3">
    <name type="scientific">Rhodopirellula islandica</name>
    <dbReference type="NCBI Taxonomy" id="595434"/>
    <lineage>
        <taxon>Bacteria</taxon>
        <taxon>Pseudomonadati</taxon>
        <taxon>Planctomycetota</taxon>
        <taxon>Planctomycetia</taxon>
        <taxon>Pirellulales</taxon>
        <taxon>Pirellulaceae</taxon>
        <taxon>Rhodopirellula</taxon>
    </lineage>
</organism>
<dbReference type="InterPro" id="IPR038389">
    <property type="entry name" value="PSMG2_sf"/>
</dbReference>
<protein>
    <submittedName>
        <fullName evidence="2">PAC2 family protein</fullName>
    </submittedName>
</protein>
<dbReference type="PATRIC" id="fig|595434.4.peg.2183"/>